<evidence type="ECO:0000313" key="2">
    <source>
        <dbReference type="Proteomes" id="UP001062846"/>
    </source>
</evidence>
<organism evidence="1 2">
    <name type="scientific">Rhododendron molle</name>
    <name type="common">Chinese azalea</name>
    <name type="synonym">Azalea mollis</name>
    <dbReference type="NCBI Taxonomy" id="49168"/>
    <lineage>
        <taxon>Eukaryota</taxon>
        <taxon>Viridiplantae</taxon>
        <taxon>Streptophyta</taxon>
        <taxon>Embryophyta</taxon>
        <taxon>Tracheophyta</taxon>
        <taxon>Spermatophyta</taxon>
        <taxon>Magnoliopsida</taxon>
        <taxon>eudicotyledons</taxon>
        <taxon>Gunneridae</taxon>
        <taxon>Pentapetalae</taxon>
        <taxon>asterids</taxon>
        <taxon>Ericales</taxon>
        <taxon>Ericaceae</taxon>
        <taxon>Ericoideae</taxon>
        <taxon>Rhodoreae</taxon>
        <taxon>Rhododendron</taxon>
    </lineage>
</organism>
<dbReference type="Proteomes" id="UP001062846">
    <property type="component" value="Chromosome 4"/>
</dbReference>
<proteinExistence type="predicted"/>
<keyword evidence="2" id="KW-1185">Reference proteome</keyword>
<gene>
    <name evidence="1" type="ORF">RHMOL_Rhmol04G0190200</name>
</gene>
<sequence>MRGARTPEDQTSALLLGALLSGAGASDTGGLEVESEMQGAEDVEAEEEVMIEERITAAAEAKAYLARARPGFEAATYAPRLHLFEPTGMIGYAPARVDYPEDMLLRDRASHISSRWTTRTTDVYGHGGSATSLKYFKALSKRVRELVVEAGFGRFIQLLTSVRVDRAVLTALTERRWDTTNTFHLRFREMTVTPLDFAAITGLRVGGEPIPYDQSLVLEDEALRWFLGRVPRHSGGASLFPSRRSRVHLSYLGGLADLRQAGRFDWGGAALCTLYCFLGAASCGVGNTVGGYWRVVKLWAYEVLGMFPPENTCTNPSLLPRALAWSPEYRRSKERRGQVMTFQRWLDNITGVTVYWDRWAGLEADFLPRSREVTRSRVLLECPLGWQWYLGDRVTRQSLGSPKFIVPGPLPPRVQRTETYTRAELERYTVPDTNLERYLRRTLDYAAYRDRYLATSLGVEQELERRIAEAEARRARGETGGEASSQVSEAAEVSAPAGLPTLDWVIGVRDLSGARALLDIPRLPHRPMQLPSQVPREWAEQAIMLMVGMRHLLKDCAKGRALQTRPAPAPVPAVVPQRRHAREESEEDTEESLELRALGPTDSSTASGPSDDDDDDDDDGDEDEVESSESEGHQQKRTRWA</sequence>
<protein>
    <submittedName>
        <fullName evidence="1">Uncharacterized protein</fullName>
    </submittedName>
</protein>
<accession>A0ACC0P3B1</accession>
<evidence type="ECO:0000313" key="1">
    <source>
        <dbReference type="EMBL" id="KAI8559656.1"/>
    </source>
</evidence>
<dbReference type="EMBL" id="CM046391">
    <property type="protein sequence ID" value="KAI8559656.1"/>
    <property type="molecule type" value="Genomic_DNA"/>
</dbReference>
<reference evidence="1" key="1">
    <citation type="submission" date="2022-02" db="EMBL/GenBank/DDBJ databases">
        <title>Plant Genome Project.</title>
        <authorList>
            <person name="Zhang R.-G."/>
        </authorList>
    </citation>
    <scope>NUCLEOTIDE SEQUENCE</scope>
    <source>
        <strain evidence="1">AT1</strain>
    </source>
</reference>
<comment type="caution">
    <text evidence="1">The sequence shown here is derived from an EMBL/GenBank/DDBJ whole genome shotgun (WGS) entry which is preliminary data.</text>
</comment>
<name>A0ACC0P3B1_RHOML</name>